<dbReference type="GeneID" id="20651191"/>
<evidence type="ECO:0000256" key="2">
    <source>
        <dbReference type="ARBA" id="ARBA00004613"/>
    </source>
</evidence>
<dbReference type="Proteomes" id="UP000002640">
    <property type="component" value="Unassembled WGS sequence"/>
</dbReference>
<comment type="subcellular location">
    <subcellularLocation>
        <location evidence="1">Host cell</location>
    </subcellularLocation>
    <subcellularLocation>
        <location evidence="2">Secreted</location>
    </subcellularLocation>
</comment>
<dbReference type="InterPro" id="IPR045379">
    <property type="entry name" value="Crinkler_N"/>
</dbReference>
<gene>
    <name evidence="5" type="ORF">PHYSODRAFT_394428</name>
</gene>
<evidence type="ECO:0000259" key="4">
    <source>
        <dbReference type="Pfam" id="PF20147"/>
    </source>
</evidence>
<organism evidence="5 6">
    <name type="scientific">Phytophthora sojae (strain P6497)</name>
    <name type="common">Soybean stem and root rot agent</name>
    <name type="synonym">Phytophthora megasperma f. sp. glycines</name>
    <dbReference type="NCBI Taxonomy" id="1094619"/>
    <lineage>
        <taxon>Eukaryota</taxon>
        <taxon>Sar</taxon>
        <taxon>Stramenopiles</taxon>
        <taxon>Oomycota</taxon>
        <taxon>Peronosporomycetes</taxon>
        <taxon>Peronosporales</taxon>
        <taxon>Peronosporaceae</taxon>
        <taxon>Phytophthora</taxon>
    </lineage>
</organism>
<evidence type="ECO:0000313" key="6">
    <source>
        <dbReference type="Proteomes" id="UP000002640"/>
    </source>
</evidence>
<keyword evidence="6" id="KW-1185">Reference proteome</keyword>
<accession>G4ZZJ5</accession>
<reference evidence="5 6" key="1">
    <citation type="journal article" date="2006" name="Science">
        <title>Phytophthora genome sequences uncover evolutionary origins and mechanisms of pathogenesis.</title>
        <authorList>
            <person name="Tyler B.M."/>
            <person name="Tripathy S."/>
            <person name="Zhang X."/>
            <person name="Dehal P."/>
            <person name="Jiang R.H."/>
            <person name="Aerts A."/>
            <person name="Arredondo F.D."/>
            <person name="Baxter L."/>
            <person name="Bensasson D."/>
            <person name="Beynon J.L."/>
            <person name="Chapman J."/>
            <person name="Damasceno C.M."/>
            <person name="Dorrance A.E."/>
            <person name="Dou D."/>
            <person name="Dickerman A.W."/>
            <person name="Dubchak I.L."/>
            <person name="Garbelotto M."/>
            <person name="Gijzen M."/>
            <person name="Gordon S.G."/>
            <person name="Govers F."/>
            <person name="Grunwald N.J."/>
            <person name="Huang W."/>
            <person name="Ivors K.L."/>
            <person name="Jones R.W."/>
            <person name="Kamoun S."/>
            <person name="Krampis K."/>
            <person name="Lamour K.H."/>
            <person name="Lee M.K."/>
            <person name="McDonald W.H."/>
            <person name="Medina M."/>
            <person name="Meijer H.J."/>
            <person name="Nordberg E.K."/>
            <person name="Maclean D.J."/>
            <person name="Ospina-Giraldo M.D."/>
            <person name="Morris P.F."/>
            <person name="Phuntumart V."/>
            <person name="Putnam N.H."/>
            <person name="Rash S."/>
            <person name="Rose J.K."/>
            <person name="Sakihama Y."/>
            <person name="Salamov A.A."/>
            <person name="Savidor A."/>
            <person name="Scheuring C.F."/>
            <person name="Smith B.M."/>
            <person name="Sobral B.W."/>
            <person name="Terry A."/>
            <person name="Torto-Alalibo T.A."/>
            <person name="Win J."/>
            <person name="Xu Z."/>
            <person name="Zhang H."/>
            <person name="Grigoriev I.V."/>
            <person name="Rokhsar D.S."/>
            <person name="Boore J.L."/>
        </authorList>
    </citation>
    <scope>NUCLEOTIDE SEQUENCE [LARGE SCALE GENOMIC DNA]</scope>
    <source>
        <strain evidence="5 6">P6497</strain>
    </source>
</reference>
<dbReference type="InParanoid" id="G4ZZJ5"/>
<dbReference type="RefSeq" id="XP_009533940.1">
    <property type="nucleotide sequence ID" value="XM_009535645.1"/>
</dbReference>
<evidence type="ECO:0000256" key="1">
    <source>
        <dbReference type="ARBA" id="ARBA00004340"/>
    </source>
</evidence>
<dbReference type="KEGG" id="psoj:PHYSODRAFT_394428"/>
<dbReference type="OMA" id="CCAIVRV"/>
<feature type="domain" description="Crinkler effector protein N-terminal" evidence="4">
    <location>
        <begin position="2"/>
        <end position="60"/>
    </location>
</feature>
<sequence length="61" mass="6810">MVTLCCAIVRVPGSAFPVDIDENKLVGHLKDEIKKMNPATVICDANVLEVFLARRHDGEWM</sequence>
<protein>
    <recommendedName>
        <fullName evidence="4">Crinkler effector protein N-terminal domain-containing protein</fullName>
    </recommendedName>
</protein>
<evidence type="ECO:0000256" key="3">
    <source>
        <dbReference type="ARBA" id="ARBA00022525"/>
    </source>
</evidence>
<dbReference type="Pfam" id="PF20147">
    <property type="entry name" value="Crinkler"/>
    <property type="match status" value="1"/>
</dbReference>
<dbReference type="AlphaFoldDB" id="G4ZZJ5"/>
<dbReference type="GO" id="GO:0043657">
    <property type="term" value="C:host cell"/>
    <property type="evidence" value="ECO:0007669"/>
    <property type="project" value="UniProtKB-SubCell"/>
</dbReference>
<keyword evidence="3" id="KW-0964">Secreted</keyword>
<proteinExistence type="predicted"/>
<evidence type="ECO:0000313" key="5">
    <source>
        <dbReference type="EMBL" id="EGZ11195.1"/>
    </source>
</evidence>
<dbReference type="GO" id="GO:0005576">
    <property type="term" value="C:extracellular region"/>
    <property type="evidence" value="ECO:0007669"/>
    <property type="project" value="UniProtKB-SubCell"/>
</dbReference>
<name>G4ZZJ5_PHYSP</name>
<dbReference type="EMBL" id="JH159158">
    <property type="protein sequence ID" value="EGZ11195.1"/>
    <property type="molecule type" value="Genomic_DNA"/>
</dbReference>
<feature type="non-terminal residue" evidence="5">
    <location>
        <position position="61"/>
    </location>
</feature>